<organism evidence="2 3">
    <name type="scientific">Paenibacillus curdlanolyticus YK9</name>
    <dbReference type="NCBI Taxonomy" id="717606"/>
    <lineage>
        <taxon>Bacteria</taxon>
        <taxon>Bacillati</taxon>
        <taxon>Bacillota</taxon>
        <taxon>Bacilli</taxon>
        <taxon>Bacillales</taxon>
        <taxon>Paenibacillaceae</taxon>
        <taxon>Paenibacillus</taxon>
    </lineage>
</organism>
<dbReference type="OrthoDB" id="2594361at2"/>
<dbReference type="Proteomes" id="UP000005387">
    <property type="component" value="Unassembled WGS sequence"/>
</dbReference>
<dbReference type="InterPro" id="IPR046720">
    <property type="entry name" value="DUF6612"/>
</dbReference>
<evidence type="ECO:0000256" key="1">
    <source>
        <dbReference type="SAM" id="MobiDB-lite"/>
    </source>
</evidence>
<keyword evidence="3" id="KW-1185">Reference proteome</keyword>
<dbReference type="PROSITE" id="PS51257">
    <property type="entry name" value="PROKAR_LIPOPROTEIN"/>
    <property type="match status" value="1"/>
</dbReference>
<dbReference type="EMBL" id="AEDD01000012">
    <property type="protein sequence ID" value="EFM09110.1"/>
    <property type="molecule type" value="Genomic_DNA"/>
</dbReference>
<dbReference type="eggNOG" id="ENOG502ZGPU">
    <property type="taxonomic scope" value="Bacteria"/>
</dbReference>
<feature type="region of interest" description="Disordered" evidence="1">
    <location>
        <begin position="293"/>
        <end position="320"/>
    </location>
</feature>
<dbReference type="AlphaFoldDB" id="E0IEM2"/>
<dbReference type="Gene3D" id="2.50.20.20">
    <property type="match status" value="1"/>
</dbReference>
<dbReference type="STRING" id="717606.PaecuDRAFT_4113"/>
<gene>
    <name evidence="2" type="ORF">PaecuDRAFT_4113</name>
</gene>
<protein>
    <recommendedName>
        <fullName evidence="4">Lipoprotein</fullName>
    </recommendedName>
</protein>
<dbReference type="Pfam" id="PF20316">
    <property type="entry name" value="DUF6612"/>
    <property type="match status" value="1"/>
</dbReference>
<evidence type="ECO:0000313" key="2">
    <source>
        <dbReference type="EMBL" id="EFM09110.1"/>
    </source>
</evidence>
<reference evidence="2 3" key="1">
    <citation type="submission" date="2010-07" db="EMBL/GenBank/DDBJ databases">
        <title>The draft genome of Paenibacillus curdlanolyticus YK9.</title>
        <authorList>
            <consortium name="US DOE Joint Genome Institute (JGI-PGF)"/>
            <person name="Lucas S."/>
            <person name="Copeland A."/>
            <person name="Lapidus A."/>
            <person name="Cheng J.-F."/>
            <person name="Bruce D."/>
            <person name="Goodwin L."/>
            <person name="Pitluck S."/>
            <person name="Land M.L."/>
            <person name="Hauser L."/>
            <person name="Chang Y.-J."/>
            <person name="Jeffries C."/>
            <person name="Anderson I.J."/>
            <person name="Johnson E."/>
            <person name="Loganathan U."/>
            <person name="Mulhopadhyay B."/>
            <person name="Kyrpides N."/>
            <person name="Woyke T.J."/>
        </authorList>
    </citation>
    <scope>NUCLEOTIDE SEQUENCE [LARGE SCALE GENOMIC DNA]</scope>
    <source>
        <strain evidence="2 3">YK9</strain>
    </source>
</reference>
<dbReference type="RefSeq" id="WP_006040096.1">
    <property type="nucleotide sequence ID" value="NZ_AEDD01000012.1"/>
</dbReference>
<evidence type="ECO:0000313" key="3">
    <source>
        <dbReference type="Proteomes" id="UP000005387"/>
    </source>
</evidence>
<accession>E0IEM2</accession>
<proteinExistence type="predicted"/>
<name>E0IEM2_9BACL</name>
<sequence length="320" mass="34937">MDKLDQRRNHQIKGMRALLAVVLLLAGIVLLAACSSEQPAQQDKRAVPSASKAEESVAASEAAAIREELAQSAQAASNPAGWAITLKLDQQLDENGQPSKMNMTSEGPVRREPLQLKQTIISEYGGETSKMETILTPDGYYMHDMTSDDWTRMAKSVIPQVKETLSDYQIMPSEPIERLATASEKLQRTTTADGGQIQYVYTGDGKDAGARALIDDILRGTFGGSAMTQEVVDSIAVEQFEYKQSIDAQTKLPAKVGLKLELTIELQAGHRSKLSETLDVSYSKWNESTAITVPDSAKQAEEVTPPTPEQLEEVDRLLGQ</sequence>
<evidence type="ECO:0008006" key="4">
    <source>
        <dbReference type="Google" id="ProtNLM"/>
    </source>
</evidence>